<reference evidence="2" key="1">
    <citation type="submission" date="2023-08" db="EMBL/GenBank/DDBJ databases">
        <title>A de novo genome assembly of Solanum verrucosum Schlechtendal, a Mexican diploid species geographically isolated from the other diploid A-genome species in potato relatives.</title>
        <authorList>
            <person name="Hosaka K."/>
        </authorList>
    </citation>
    <scope>NUCLEOTIDE SEQUENCE</scope>
    <source>
        <tissue evidence="2">Young leaves</tissue>
    </source>
</reference>
<proteinExistence type="predicted"/>
<evidence type="ECO:0000313" key="2">
    <source>
        <dbReference type="EMBL" id="WMV43095.1"/>
    </source>
</evidence>
<name>A0AAF0UC62_SOLVR</name>
<dbReference type="InterPro" id="IPR053772">
    <property type="entry name" value="At1g61320/At1g61330-like"/>
</dbReference>
<evidence type="ECO:0000313" key="3">
    <source>
        <dbReference type="Proteomes" id="UP001234989"/>
    </source>
</evidence>
<protein>
    <recommendedName>
        <fullName evidence="1">FBD domain-containing protein</fullName>
    </recommendedName>
</protein>
<sequence length="233" mass="26792">MNMRSGGSSDADRISSLPGDLLQKILVCLPLHDAVRTSVLSTKWSEFDSFIIEAPNLKIFEFSGRANSFCFRRTPLLEEIVLGMPFNMLESFTVPEPQLTLDNIKILNFKNLIFTKVDWVTYVLDLINRCPNIERPLITSEAFKACACAHPLRSKEMTMTHSAMKRLKSVDMTLMYWVNKTETKFLKHVLAYATALEKIYIATSADIRHRGMKMMEEMKQFPRASPNVEFIYH</sequence>
<feature type="domain" description="FBD" evidence="1">
    <location>
        <begin position="161"/>
        <end position="233"/>
    </location>
</feature>
<dbReference type="InterPro" id="IPR006566">
    <property type="entry name" value="FBD"/>
</dbReference>
<evidence type="ECO:0000259" key="1">
    <source>
        <dbReference type="SMART" id="SM00579"/>
    </source>
</evidence>
<dbReference type="EMBL" id="CP133619">
    <property type="protein sequence ID" value="WMV43095.1"/>
    <property type="molecule type" value="Genomic_DNA"/>
</dbReference>
<dbReference type="SUPFAM" id="SSF81383">
    <property type="entry name" value="F-box domain"/>
    <property type="match status" value="1"/>
</dbReference>
<accession>A0AAF0UC62</accession>
<dbReference type="AlphaFoldDB" id="A0AAF0UC62"/>
<dbReference type="PANTHER" id="PTHR34145:SF68">
    <property type="entry name" value="FBD DOMAIN-CONTAINING PROTEIN"/>
    <property type="match status" value="1"/>
</dbReference>
<gene>
    <name evidence="2" type="ORF">MTR67_036480</name>
</gene>
<dbReference type="Proteomes" id="UP001234989">
    <property type="component" value="Chromosome 8"/>
</dbReference>
<dbReference type="Pfam" id="PF00646">
    <property type="entry name" value="F-box"/>
    <property type="match status" value="1"/>
</dbReference>
<dbReference type="SMART" id="SM00579">
    <property type="entry name" value="FBD"/>
    <property type="match status" value="1"/>
</dbReference>
<organism evidence="2 3">
    <name type="scientific">Solanum verrucosum</name>
    <dbReference type="NCBI Taxonomy" id="315347"/>
    <lineage>
        <taxon>Eukaryota</taxon>
        <taxon>Viridiplantae</taxon>
        <taxon>Streptophyta</taxon>
        <taxon>Embryophyta</taxon>
        <taxon>Tracheophyta</taxon>
        <taxon>Spermatophyta</taxon>
        <taxon>Magnoliopsida</taxon>
        <taxon>eudicotyledons</taxon>
        <taxon>Gunneridae</taxon>
        <taxon>Pentapetalae</taxon>
        <taxon>asterids</taxon>
        <taxon>lamiids</taxon>
        <taxon>Solanales</taxon>
        <taxon>Solanaceae</taxon>
        <taxon>Solanoideae</taxon>
        <taxon>Solaneae</taxon>
        <taxon>Solanum</taxon>
    </lineage>
</organism>
<dbReference type="PANTHER" id="PTHR34145">
    <property type="entry name" value="OS02G0105600 PROTEIN"/>
    <property type="match status" value="1"/>
</dbReference>
<dbReference type="InterPro" id="IPR036047">
    <property type="entry name" value="F-box-like_dom_sf"/>
</dbReference>
<dbReference type="InterPro" id="IPR001810">
    <property type="entry name" value="F-box_dom"/>
</dbReference>
<keyword evidence="3" id="KW-1185">Reference proteome</keyword>